<evidence type="ECO:0000259" key="7">
    <source>
        <dbReference type="Pfam" id="PF00482"/>
    </source>
</evidence>
<accession>A0ABW0MES0</accession>
<dbReference type="InterPro" id="IPR018076">
    <property type="entry name" value="T2SS_GspF_dom"/>
</dbReference>
<feature type="domain" description="Type II secretion system protein GspF" evidence="7">
    <location>
        <begin position="172"/>
        <end position="297"/>
    </location>
</feature>
<evidence type="ECO:0000256" key="4">
    <source>
        <dbReference type="ARBA" id="ARBA00022989"/>
    </source>
</evidence>
<dbReference type="Pfam" id="PF00482">
    <property type="entry name" value="T2SSF"/>
    <property type="match status" value="1"/>
</dbReference>
<dbReference type="InterPro" id="IPR042094">
    <property type="entry name" value="T2SS_GspF_sf"/>
</dbReference>
<reference evidence="9" key="1">
    <citation type="journal article" date="2019" name="Int. J. Syst. Evol. Microbiol.">
        <title>The Global Catalogue of Microorganisms (GCM) 10K type strain sequencing project: providing services to taxonomists for standard genome sequencing and annotation.</title>
        <authorList>
            <consortium name="The Broad Institute Genomics Platform"/>
            <consortium name="The Broad Institute Genome Sequencing Center for Infectious Disease"/>
            <person name="Wu L."/>
            <person name="Ma J."/>
        </authorList>
    </citation>
    <scope>NUCLEOTIDE SEQUENCE [LARGE SCALE GENOMIC DNA]</scope>
    <source>
        <strain evidence="9">JCM 17066</strain>
    </source>
</reference>
<dbReference type="Gene3D" id="1.20.81.30">
    <property type="entry name" value="Type II secretion system (T2SS), domain F"/>
    <property type="match status" value="1"/>
</dbReference>
<dbReference type="RefSeq" id="WP_378998777.1">
    <property type="nucleotide sequence ID" value="NZ_JBHSMT010000027.1"/>
</dbReference>
<keyword evidence="2" id="KW-1003">Cell membrane</keyword>
<dbReference type="PANTHER" id="PTHR35007">
    <property type="entry name" value="INTEGRAL MEMBRANE PROTEIN-RELATED"/>
    <property type="match status" value="1"/>
</dbReference>
<evidence type="ECO:0000256" key="6">
    <source>
        <dbReference type="SAM" id="Phobius"/>
    </source>
</evidence>
<keyword evidence="5 6" id="KW-0472">Membrane</keyword>
<feature type="transmembrane region" description="Helical" evidence="6">
    <location>
        <begin position="9"/>
        <end position="31"/>
    </location>
</feature>
<name>A0ABW0MES0_9BURK</name>
<sequence>MTETISKNFALVSLLFALAIGLSVALVAWLISRAVVAVPEEDRAYKDPPPLGFRLIWWPIQAIAYYIEPLVSAKTHAALLTRLRKAGLDFTINPTQFVASRLFGALLVAPVFWWGLASFDHPAPGADGFRTSLYLQLAAFGALCGWAYPAIWLSDLLDTRRRELLKTLPFYLDIITLCVEAGLNMQGAMNQAVAKGPKGVLREEFQRVLRDIRAGKGRADALRDMADRLNEISVTNFTTAVIQAESMGMNLGPVLRAQADQRRIERFLRAEKLAMEAPVKMLFPLIVFIFPCTFIVLFFPIVMKFTHAGL</sequence>
<dbReference type="PANTHER" id="PTHR35007:SF2">
    <property type="entry name" value="PILUS ASSEMBLE PROTEIN"/>
    <property type="match status" value="1"/>
</dbReference>
<organism evidence="8 9">
    <name type="scientific">Paraherbaspirillum soli</name>
    <dbReference type="NCBI Taxonomy" id="631222"/>
    <lineage>
        <taxon>Bacteria</taxon>
        <taxon>Pseudomonadati</taxon>
        <taxon>Pseudomonadota</taxon>
        <taxon>Betaproteobacteria</taxon>
        <taxon>Burkholderiales</taxon>
        <taxon>Oxalobacteraceae</taxon>
        <taxon>Paraherbaspirillum</taxon>
    </lineage>
</organism>
<keyword evidence="4 6" id="KW-1133">Transmembrane helix</keyword>
<feature type="transmembrane region" description="Helical" evidence="6">
    <location>
        <begin position="282"/>
        <end position="303"/>
    </location>
</feature>
<evidence type="ECO:0000256" key="3">
    <source>
        <dbReference type="ARBA" id="ARBA00022692"/>
    </source>
</evidence>
<feature type="transmembrane region" description="Helical" evidence="6">
    <location>
        <begin position="92"/>
        <end position="113"/>
    </location>
</feature>
<dbReference type="Proteomes" id="UP001596045">
    <property type="component" value="Unassembled WGS sequence"/>
</dbReference>
<protein>
    <submittedName>
        <fullName evidence="8">Type II secretion system F family protein</fullName>
    </submittedName>
</protein>
<feature type="transmembrane region" description="Helical" evidence="6">
    <location>
        <begin position="51"/>
        <end position="71"/>
    </location>
</feature>
<proteinExistence type="predicted"/>
<evidence type="ECO:0000256" key="1">
    <source>
        <dbReference type="ARBA" id="ARBA00004651"/>
    </source>
</evidence>
<keyword evidence="9" id="KW-1185">Reference proteome</keyword>
<feature type="transmembrane region" description="Helical" evidence="6">
    <location>
        <begin position="133"/>
        <end position="153"/>
    </location>
</feature>
<comment type="subcellular location">
    <subcellularLocation>
        <location evidence="1">Cell membrane</location>
        <topology evidence="1">Multi-pass membrane protein</topology>
    </subcellularLocation>
</comment>
<dbReference type="EMBL" id="JBHSMT010000027">
    <property type="protein sequence ID" value="MFC5475461.1"/>
    <property type="molecule type" value="Genomic_DNA"/>
</dbReference>
<keyword evidence="3 6" id="KW-0812">Transmembrane</keyword>
<gene>
    <name evidence="8" type="ORF">ACFPM8_15985</name>
</gene>
<evidence type="ECO:0000256" key="2">
    <source>
        <dbReference type="ARBA" id="ARBA00022475"/>
    </source>
</evidence>
<comment type="caution">
    <text evidence="8">The sequence shown here is derived from an EMBL/GenBank/DDBJ whole genome shotgun (WGS) entry which is preliminary data.</text>
</comment>
<evidence type="ECO:0000313" key="8">
    <source>
        <dbReference type="EMBL" id="MFC5475461.1"/>
    </source>
</evidence>
<evidence type="ECO:0000313" key="9">
    <source>
        <dbReference type="Proteomes" id="UP001596045"/>
    </source>
</evidence>
<evidence type="ECO:0000256" key="5">
    <source>
        <dbReference type="ARBA" id="ARBA00023136"/>
    </source>
</evidence>